<dbReference type="InterPro" id="IPR020003">
    <property type="entry name" value="ATPase_a/bsu_AS"/>
</dbReference>
<dbReference type="CDD" id="cd01135">
    <property type="entry name" value="V_A-ATPase_B"/>
    <property type="match status" value="1"/>
</dbReference>
<sequence>MDDELDERKQHTNFEEYPDFSHTQLELLKANIYAEPSPDEEKEENAQYKKLTNTLLSYQEQSYLLDPYLERLVTPVVERLKSHAKEVAADHALRPSYARMERLAMLLYGYIKFRGYKAIIRFFPHEVADLGIAVGYMQLPDGIVHEPSQWALRYVVLLWLSLICMIPFDLAQFDDDEKGKTAKIIEDIAKGYLGKAGLEREGAAILLSRLYMRQDTVSQFNAFLDWGKITILNTTDPITVTGILQVIAETLKSGPANTVKASVSSYWSLSAELDTHSNLLSNTVVRKYKTKISSRVGLRLLPGNARSRLRGRNLNGDVTTQMSSSDDDIDVPEEEETILEQLFNALQDRDTVVRWSAAKGVARISERLPYDFAQQVLDTLLGLFSIHTVAAATLYDIPPIAEATWHGACLACAEMARRGLISSSRLPELIQWLSRALYFDIRKGAHSVGSNVRDASAYVLWALARSQDPSDLKPHADALARHLVTVSIYDREVHIRRAASAAFQEFVGRTSLFPHGIDVLGKTDFYSVGIRRNSFLVAAPQVSQHEEYATILFDHLLNVTLRHWDFTMRSLGSQSLRLICLHDLTKFGPEGIARATKLMDSADISDMHGGLLALAEIAKAYETAGVQDIEVQKRNIFRLLSRIPEKTLLGSRNEIVTSAACKVIEASITPTEINLGAKSSVPGWRKILDHGLKHRDITVQEAASSAMGVVSELKRGSFMAQQSLGRFLGAINYEKFPSCLETAINTLLNCVDRSSGPFRSNVEARRNCYQAMAQLFQNVAPRLSSLMSPVVVNTMLDALLEGLSDYSVDERGDVGSWVRMACIRGLDTFIEIILSHAGDLPALEEYLPLTKYHSAIGGILKQGVERLDNVRAEAGRAFENLLHMPCDDQKGRWRPHNATFLAELLLQREGHSSGWNDASWLFPQAVQILRLEPYRKPVLLGLISSIGSLTDSTHRPAAASLVSFVRSLPVEHAKPGGDYDIATFVGDILDHAKSNLTSNAVIIPVLQVFNVLLEGDAFGTVSSEKVIDLLRSFLSLVCRHIARLKSVRRVHESVKVAVNLFIFDQLFEECLGFIPQFLAHQYPTVRASAAEYMYLALQRMDLGRETDEAEEIILETEWSSLDANGAEEAANAVVERLKNASSWRLDILPAGTSRNSSSYVAWELSLSRHRRWAVTATTSYSIPSIPAKSHRTSSGVKMVADPRMSDKEMAAINAAAVTREYRVQPHLDYRTVSAINGPLVVLDNVKFPSYNEIVQLTLPDGSKRGGQVLEVQGKKAIVQVFEGTSGVDVKATHVEFTGSSMKLPVAEDMLGRIFNGSGNPIDQGPKVFAEDYLDINGSPINPYSRIYPEEMIQTGISTIDTMNSIARGQKIPIFSAAGLPHNEIAAQIVRQSGLVKRPTKDVHDGHEDNFSVVFAAMGVNMETARFFKEDFESNGSLDRVTLFLNLANDPTIERIITPRLALTTAEYYAYQLEKHVLVILTDMSSYADALREVSAAREEVPGRRGYPGYMYTDLSTIYERAGRVEGRNGSITQIPILTMPNDDITHPIPDLTGYITEGQIFVDRQLHNRQIYPPINVLPSLSRLMKSAIGEKLTRKDHGDVSNQLYAKYAIGRDAAAMKAVVGEEALSSEDKLALEFLDKFERQFVGQGAYESRTIFDSLDLAWSLLRIFPKEQLNRINPKIIAEFYGRKPTKKNTTAETQEAPQEEKLIDA</sequence>
<evidence type="ECO:0000259" key="11">
    <source>
        <dbReference type="Pfam" id="PF12612"/>
    </source>
</evidence>
<evidence type="ECO:0000256" key="3">
    <source>
        <dbReference type="ARBA" id="ARBA00022448"/>
    </source>
</evidence>
<dbReference type="PROSITE" id="PS00152">
    <property type="entry name" value="ATPASE_ALPHA_BETA"/>
    <property type="match status" value="1"/>
</dbReference>
<name>A0AAW0DWU6_9AGAR</name>
<feature type="domain" description="Tubulin-folding cofactor D ARM repeats" evidence="13">
    <location>
        <begin position="319"/>
        <end position="517"/>
    </location>
</feature>
<dbReference type="EMBL" id="JAYKXP010000006">
    <property type="protein sequence ID" value="KAK7056823.1"/>
    <property type="molecule type" value="Genomic_DNA"/>
</dbReference>
<dbReference type="GO" id="GO:0046961">
    <property type="term" value="F:proton-transporting ATPase activity, rotational mechanism"/>
    <property type="evidence" value="ECO:0007669"/>
    <property type="project" value="InterPro"/>
</dbReference>
<gene>
    <name evidence="14" type="ORF">VNI00_002540</name>
</gene>
<protein>
    <recommendedName>
        <fullName evidence="2">V-type proton ATPase subunit B</fullName>
    </recommendedName>
    <alternativeName>
        <fullName evidence="6">Vacuolar proton pump subunit B</fullName>
    </alternativeName>
</protein>
<accession>A0AAW0DWU6</accession>
<feature type="domain" description="ATPase F1/V1/A1 complex alpha/beta subunit N-terminal" evidence="10">
    <location>
        <begin position="1232"/>
        <end position="1298"/>
    </location>
</feature>
<evidence type="ECO:0000259" key="10">
    <source>
        <dbReference type="Pfam" id="PF02874"/>
    </source>
</evidence>
<dbReference type="Gene3D" id="3.40.50.12240">
    <property type="match status" value="1"/>
</dbReference>
<feature type="domain" description="ATPase F1/V1/A1 complex alpha/beta subunit nucleotide-binding" evidence="9">
    <location>
        <begin position="1355"/>
        <end position="1582"/>
    </location>
</feature>
<feature type="domain" description="ATP synthase A/B type C-terminal" evidence="12">
    <location>
        <begin position="1588"/>
        <end position="1687"/>
    </location>
</feature>
<reference evidence="14 15" key="1">
    <citation type="submission" date="2024-01" db="EMBL/GenBank/DDBJ databases">
        <title>A draft genome for a cacao thread blight-causing isolate of Paramarasmius palmivorus.</title>
        <authorList>
            <person name="Baruah I.K."/>
            <person name="Bukari Y."/>
            <person name="Amoako-Attah I."/>
            <person name="Meinhardt L.W."/>
            <person name="Bailey B.A."/>
            <person name="Cohen S.P."/>
        </authorList>
    </citation>
    <scope>NUCLEOTIDE SEQUENCE [LARGE SCALE GENOMIC DNA]</scope>
    <source>
        <strain evidence="14 15">GH-12</strain>
    </source>
</reference>
<dbReference type="InterPro" id="IPR027417">
    <property type="entry name" value="P-loop_NTPase"/>
</dbReference>
<feature type="region of interest" description="Disordered" evidence="8">
    <location>
        <begin position="1693"/>
        <end position="1712"/>
    </location>
</feature>
<comment type="similarity">
    <text evidence="1">Belongs to the ATPase alpha/beta chains family.</text>
</comment>
<dbReference type="SUPFAM" id="SSF52540">
    <property type="entry name" value="P-loop containing nucleoside triphosphate hydrolases"/>
    <property type="match status" value="1"/>
</dbReference>
<feature type="domain" description="Tubulin-folding cofactor D C-terminal" evidence="11">
    <location>
        <begin position="853"/>
        <end position="1049"/>
    </location>
</feature>
<feature type="region of interest" description="Disordered" evidence="8">
    <location>
        <begin position="1"/>
        <end position="22"/>
    </location>
</feature>
<dbReference type="InterPro" id="IPR004100">
    <property type="entry name" value="ATPase_F1/V1/A1_a/bsu_N"/>
</dbReference>
<evidence type="ECO:0000256" key="5">
    <source>
        <dbReference type="ARBA" id="ARBA00023065"/>
    </source>
</evidence>
<keyword evidence="3" id="KW-0813">Transport</keyword>
<evidence type="ECO:0000256" key="4">
    <source>
        <dbReference type="ARBA" id="ARBA00022781"/>
    </source>
</evidence>
<dbReference type="PROSITE" id="PS50077">
    <property type="entry name" value="HEAT_REPEAT"/>
    <property type="match status" value="1"/>
</dbReference>
<dbReference type="InterPro" id="IPR011989">
    <property type="entry name" value="ARM-like"/>
</dbReference>
<evidence type="ECO:0000313" key="15">
    <source>
        <dbReference type="Proteomes" id="UP001383192"/>
    </source>
</evidence>
<dbReference type="SUPFAM" id="SSF48371">
    <property type="entry name" value="ARM repeat"/>
    <property type="match status" value="1"/>
</dbReference>
<keyword evidence="4" id="KW-0375">Hydrogen ion transport</keyword>
<dbReference type="Pfam" id="PF00006">
    <property type="entry name" value="ATP-synt_ab"/>
    <property type="match status" value="1"/>
</dbReference>
<dbReference type="PANTHER" id="PTHR43389">
    <property type="entry name" value="V-TYPE PROTON ATPASE SUBUNIT B"/>
    <property type="match status" value="1"/>
</dbReference>
<evidence type="ECO:0000313" key="14">
    <source>
        <dbReference type="EMBL" id="KAK7056823.1"/>
    </source>
</evidence>
<dbReference type="InterPro" id="IPR022879">
    <property type="entry name" value="V-ATPase_su_B/beta"/>
</dbReference>
<dbReference type="Pfam" id="PF02874">
    <property type="entry name" value="ATP-synt_ab_N"/>
    <property type="match status" value="1"/>
</dbReference>
<organism evidence="14 15">
    <name type="scientific">Paramarasmius palmivorus</name>
    <dbReference type="NCBI Taxonomy" id="297713"/>
    <lineage>
        <taxon>Eukaryota</taxon>
        <taxon>Fungi</taxon>
        <taxon>Dikarya</taxon>
        <taxon>Basidiomycota</taxon>
        <taxon>Agaricomycotina</taxon>
        <taxon>Agaricomycetes</taxon>
        <taxon>Agaricomycetidae</taxon>
        <taxon>Agaricales</taxon>
        <taxon>Marasmiineae</taxon>
        <taxon>Marasmiaceae</taxon>
        <taxon>Paramarasmius</taxon>
    </lineage>
</organism>
<evidence type="ECO:0000259" key="9">
    <source>
        <dbReference type="Pfam" id="PF00006"/>
    </source>
</evidence>
<feature type="compositionally biased region" description="Basic and acidic residues" evidence="8">
    <location>
        <begin position="1"/>
        <end position="14"/>
    </location>
</feature>
<comment type="caution">
    <text evidence="14">The sequence shown here is derived from an EMBL/GenBank/DDBJ whole genome shotgun (WGS) entry which is preliminary data.</text>
</comment>
<dbReference type="GO" id="GO:0005524">
    <property type="term" value="F:ATP binding"/>
    <property type="evidence" value="ECO:0007669"/>
    <property type="project" value="InterPro"/>
</dbReference>
<dbReference type="InterPro" id="IPR000194">
    <property type="entry name" value="ATPase_F1/V1/A1_a/bsu_nucl-bd"/>
</dbReference>
<dbReference type="InterPro" id="IPR055190">
    <property type="entry name" value="ATP-synt_VA_C"/>
</dbReference>
<dbReference type="CDD" id="cd18118">
    <property type="entry name" value="ATP-synt_V_A-type_beta_N"/>
    <property type="match status" value="1"/>
</dbReference>
<evidence type="ECO:0000259" key="12">
    <source>
        <dbReference type="Pfam" id="PF22919"/>
    </source>
</evidence>
<dbReference type="Proteomes" id="UP001383192">
    <property type="component" value="Unassembled WGS sequence"/>
</dbReference>
<dbReference type="InterPro" id="IPR021133">
    <property type="entry name" value="HEAT_type_2"/>
</dbReference>
<evidence type="ECO:0000256" key="1">
    <source>
        <dbReference type="ARBA" id="ARBA00008936"/>
    </source>
</evidence>
<dbReference type="HAMAP" id="MF_00310">
    <property type="entry name" value="ATP_synth_B_arch"/>
    <property type="match status" value="1"/>
</dbReference>
<dbReference type="Pfam" id="PF23579">
    <property type="entry name" value="ARM_TBCD"/>
    <property type="match status" value="1"/>
</dbReference>
<dbReference type="InterPro" id="IPR022577">
    <property type="entry name" value="TBCD_C"/>
</dbReference>
<feature type="repeat" description="HEAT" evidence="7">
    <location>
        <begin position="338"/>
        <end position="375"/>
    </location>
</feature>
<dbReference type="PANTHER" id="PTHR43389:SF4">
    <property type="entry name" value="V-TYPE PROTON ATPASE SUBUNIT B"/>
    <property type="match status" value="1"/>
</dbReference>
<dbReference type="NCBIfam" id="TIGR01040">
    <property type="entry name" value="V-ATPase_V1_B"/>
    <property type="match status" value="1"/>
</dbReference>
<evidence type="ECO:0000259" key="13">
    <source>
        <dbReference type="Pfam" id="PF25767"/>
    </source>
</evidence>
<dbReference type="GO" id="GO:0007035">
    <property type="term" value="P:vacuolar acidification"/>
    <property type="evidence" value="ECO:0007669"/>
    <property type="project" value="TreeGrafter"/>
</dbReference>
<proteinExistence type="inferred from homology"/>
<dbReference type="CDD" id="cd18112">
    <property type="entry name" value="ATP-synt_V_A-type_beta_C"/>
    <property type="match status" value="1"/>
</dbReference>
<evidence type="ECO:0000256" key="2">
    <source>
        <dbReference type="ARBA" id="ARBA00013419"/>
    </source>
</evidence>
<dbReference type="Gene3D" id="1.25.10.10">
    <property type="entry name" value="Leucine-rich Repeat Variant"/>
    <property type="match status" value="2"/>
</dbReference>
<dbReference type="GO" id="GO:0033180">
    <property type="term" value="C:proton-transporting V-type ATPase, V1 domain"/>
    <property type="evidence" value="ECO:0007669"/>
    <property type="project" value="InterPro"/>
</dbReference>
<dbReference type="NCBIfam" id="NF003235">
    <property type="entry name" value="PRK04196.1"/>
    <property type="match status" value="1"/>
</dbReference>
<dbReference type="InterPro" id="IPR016024">
    <property type="entry name" value="ARM-type_fold"/>
</dbReference>
<dbReference type="InterPro" id="IPR005723">
    <property type="entry name" value="ATPase_V1-cplx_bsu"/>
</dbReference>
<dbReference type="Pfam" id="PF12612">
    <property type="entry name" value="TFCD_C"/>
    <property type="match status" value="1"/>
</dbReference>
<dbReference type="GO" id="GO:0046034">
    <property type="term" value="P:ATP metabolic process"/>
    <property type="evidence" value="ECO:0007669"/>
    <property type="project" value="InterPro"/>
</dbReference>
<keyword evidence="15" id="KW-1185">Reference proteome</keyword>
<dbReference type="FunFam" id="3.40.50.12240:FF:000001">
    <property type="entry name" value="V-type proton ATPase subunit B, brain"/>
    <property type="match status" value="1"/>
</dbReference>
<keyword evidence="5" id="KW-0406">Ion transport</keyword>
<dbReference type="InterPro" id="IPR058033">
    <property type="entry name" value="ARM_TBCD_2nd"/>
</dbReference>
<dbReference type="Pfam" id="PF25767">
    <property type="entry name" value="ARM_TBCD_2nd"/>
    <property type="match status" value="1"/>
</dbReference>
<evidence type="ECO:0000256" key="7">
    <source>
        <dbReference type="PROSITE-ProRule" id="PRU00103"/>
    </source>
</evidence>
<evidence type="ECO:0000256" key="6">
    <source>
        <dbReference type="ARBA" id="ARBA00030314"/>
    </source>
</evidence>
<dbReference type="Pfam" id="PF22919">
    <property type="entry name" value="ATP-synt_VA_C"/>
    <property type="match status" value="1"/>
</dbReference>
<evidence type="ECO:0000256" key="8">
    <source>
        <dbReference type="SAM" id="MobiDB-lite"/>
    </source>
</evidence>